<sequence length="117" mass="13163">MYHCLKRISMLAFKCHKGSNKSSISMPSTMIIDDFPKPQIQEKKREGRQSLRIRDRACGIEAEPGNQLHLRTVNERYISVGRLSPKSEPAEHSFVGECAMGQACIKLELPPPRLGSL</sequence>
<dbReference type="HOGENOM" id="CLU_2088124_0_0_1"/>
<protein>
    <submittedName>
        <fullName evidence="1">Predicted protein</fullName>
    </submittedName>
</protein>
<dbReference type="Gramene" id="Al_scaffold_0001_5196">
    <property type="protein sequence ID" value="Al_scaffold_0001_5196"/>
    <property type="gene ID" value="Al_scaffold_0001_5196"/>
</dbReference>
<name>D7KB20_ARALL</name>
<accession>D7KB20</accession>
<keyword evidence="2" id="KW-1185">Reference proteome</keyword>
<evidence type="ECO:0000313" key="2">
    <source>
        <dbReference type="Proteomes" id="UP000008694"/>
    </source>
</evidence>
<dbReference type="AlphaFoldDB" id="D7KB20"/>
<proteinExistence type="predicted"/>
<organism evidence="2">
    <name type="scientific">Arabidopsis lyrata subsp. lyrata</name>
    <name type="common">Lyre-leaved rock-cress</name>
    <dbReference type="NCBI Taxonomy" id="81972"/>
    <lineage>
        <taxon>Eukaryota</taxon>
        <taxon>Viridiplantae</taxon>
        <taxon>Streptophyta</taxon>
        <taxon>Embryophyta</taxon>
        <taxon>Tracheophyta</taxon>
        <taxon>Spermatophyta</taxon>
        <taxon>Magnoliopsida</taxon>
        <taxon>eudicotyledons</taxon>
        <taxon>Gunneridae</taxon>
        <taxon>Pentapetalae</taxon>
        <taxon>rosids</taxon>
        <taxon>malvids</taxon>
        <taxon>Brassicales</taxon>
        <taxon>Brassicaceae</taxon>
        <taxon>Camelineae</taxon>
        <taxon>Arabidopsis</taxon>
    </lineage>
</organism>
<gene>
    <name evidence="1" type="ORF">ARALYDRAFT_682873</name>
</gene>
<dbReference type="EMBL" id="GL348713">
    <property type="protein sequence ID" value="EFH68224.1"/>
    <property type="molecule type" value="Genomic_DNA"/>
</dbReference>
<evidence type="ECO:0000313" key="1">
    <source>
        <dbReference type="EMBL" id="EFH68224.1"/>
    </source>
</evidence>
<dbReference type="Proteomes" id="UP000008694">
    <property type="component" value="Unassembled WGS sequence"/>
</dbReference>
<reference evidence="2" key="1">
    <citation type="journal article" date="2011" name="Nat. Genet.">
        <title>The Arabidopsis lyrata genome sequence and the basis of rapid genome size change.</title>
        <authorList>
            <person name="Hu T.T."/>
            <person name="Pattyn P."/>
            <person name="Bakker E.G."/>
            <person name="Cao J."/>
            <person name="Cheng J.-F."/>
            <person name="Clark R.M."/>
            <person name="Fahlgren N."/>
            <person name="Fawcett J.A."/>
            <person name="Grimwood J."/>
            <person name="Gundlach H."/>
            <person name="Haberer G."/>
            <person name="Hollister J.D."/>
            <person name="Ossowski S."/>
            <person name="Ottilar R.P."/>
            <person name="Salamov A.A."/>
            <person name="Schneeberger K."/>
            <person name="Spannagl M."/>
            <person name="Wang X."/>
            <person name="Yang L."/>
            <person name="Nasrallah M.E."/>
            <person name="Bergelson J."/>
            <person name="Carrington J.C."/>
            <person name="Gaut B.S."/>
            <person name="Schmutz J."/>
            <person name="Mayer K.F.X."/>
            <person name="Van de Peer Y."/>
            <person name="Grigoriev I.V."/>
            <person name="Nordborg M."/>
            <person name="Weigel D."/>
            <person name="Guo Y.-L."/>
        </authorList>
    </citation>
    <scope>NUCLEOTIDE SEQUENCE [LARGE SCALE GENOMIC DNA]</scope>
    <source>
        <strain evidence="2">cv. MN47</strain>
    </source>
</reference>